<dbReference type="STRING" id="162209.IJ22_03590"/>
<gene>
    <name evidence="1" type="ORF">IJ22_03590</name>
</gene>
<keyword evidence="2" id="KW-1185">Reference proteome</keyword>
<reference evidence="1 2" key="2">
    <citation type="journal article" date="2016" name="Genome Announc.">
        <title>Complete Genome Sequences of Two Interactive Moderate Thermophiles, Paenibacillus napthalenovorans 32O-Y and Paenibacillus sp. 32O-W.</title>
        <authorList>
            <person name="Butler R.R.III."/>
            <person name="Wang J."/>
            <person name="Stark B.C."/>
            <person name="Pombert J.F."/>
        </authorList>
    </citation>
    <scope>NUCLEOTIDE SEQUENCE [LARGE SCALE GENOMIC DNA]</scope>
    <source>
        <strain evidence="1 2">32O-Y</strain>
    </source>
</reference>
<name>A0A0U2UC38_9BACL</name>
<proteinExistence type="predicted"/>
<dbReference type="KEGG" id="pnp:IJ22_03590"/>
<accession>A0A0U2UC38</accession>
<dbReference type="AlphaFoldDB" id="A0A0U2UC38"/>
<evidence type="ECO:0000313" key="1">
    <source>
        <dbReference type="EMBL" id="ALS20748.1"/>
    </source>
</evidence>
<dbReference type="Proteomes" id="UP000061660">
    <property type="component" value="Chromosome"/>
</dbReference>
<dbReference type="OrthoDB" id="2660861at2"/>
<evidence type="ECO:0000313" key="2">
    <source>
        <dbReference type="Proteomes" id="UP000061660"/>
    </source>
</evidence>
<sequence>MNTPLEPQPSQKVERSGRVNTKKKAYAVLFLTWALLVGLGAWGAKLYTDHLKVQMTDEIAKQTRDQLAAIQSQYQQEIAGLKESLAADMAKLQSKIDSVNELLAFTKDSASSRTDNSNQLYTQLADVRQKLDELKKQLDALK</sequence>
<dbReference type="EMBL" id="CP013652">
    <property type="protein sequence ID" value="ALS20748.1"/>
    <property type="molecule type" value="Genomic_DNA"/>
</dbReference>
<dbReference type="PATRIC" id="fig|162209.4.peg.379"/>
<reference evidence="2" key="1">
    <citation type="submission" date="2015-12" db="EMBL/GenBank/DDBJ databases">
        <title>Complete genome sequences of two moderately thermophilic Paenibacillus species.</title>
        <authorList>
            <person name="Butler R.III."/>
            <person name="Wang J."/>
            <person name="Stark B.C."/>
            <person name="Pombert J.-F."/>
        </authorList>
    </citation>
    <scope>NUCLEOTIDE SEQUENCE [LARGE SCALE GENOMIC DNA]</scope>
    <source>
        <strain evidence="2">32O-Y</strain>
    </source>
</reference>
<protein>
    <submittedName>
        <fullName evidence="1">Uncharacterized protein</fullName>
    </submittedName>
</protein>
<dbReference type="RefSeq" id="WP_054817112.1">
    <property type="nucleotide sequence ID" value="NZ_BJCS01000002.1"/>
</dbReference>
<organism evidence="1 2">
    <name type="scientific">Paenibacillus naphthalenovorans</name>
    <dbReference type="NCBI Taxonomy" id="162209"/>
    <lineage>
        <taxon>Bacteria</taxon>
        <taxon>Bacillati</taxon>
        <taxon>Bacillota</taxon>
        <taxon>Bacilli</taxon>
        <taxon>Bacillales</taxon>
        <taxon>Paenibacillaceae</taxon>
        <taxon>Paenibacillus</taxon>
    </lineage>
</organism>